<evidence type="ECO:0000256" key="1">
    <source>
        <dbReference type="SAM" id="MobiDB-lite"/>
    </source>
</evidence>
<evidence type="ECO:0000313" key="3">
    <source>
        <dbReference type="Proteomes" id="UP000614601"/>
    </source>
</evidence>
<feature type="compositionally biased region" description="Low complexity" evidence="1">
    <location>
        <begin position="28"/>
        <end position="44"/>
    </location>
</feature>
<dbReference type="EMBL" id="CAJFCW020000004">
    <property type="protein sequence ID" value="CAG9109759.1"/>
    <property type="molecule type" value="Genomic_DNA"/>
</dbReference>
<dbReference type="Proteomes" id="UP000783686">
    <property type="component" value="Unassembled WGS sequence"/>
</dbReference>
<reference evidence="2" key="1">
    <citation type="submission" date="2020-09" db="EMBL/GenBank/DDBJ databases">
        <authorList>
            <person name="Kikuchi T."/>
        </authorList>
    </citation>
    <scope>NUCLEOTIDE SEQUENCE</scope>
    <source>
        <strain evidence="2">SH1</strain>
    </source>
</reference>
<accession>A0A811KPZ2</accession>
<dbReference type="EMBL" id="CAJFDH010000004">
    <property type="protein sequence ID" value="CAD5218258.1"/>
    <property type="molecule type" value="Genomic_DNA"/>
</dbReference>
<dbReference type="OrthoDB" id="5851272at2759"/>
<evidence type="ECO:0000313" key="2">
    <source>
        <dbReference type="EMBL" id="CAD5218258.1"/>
    </source>
</evidence>
<feature type="region of interest" description="Disordered" evidence="1">
    <location>
        <begin position="28"/>
        <end position="47"/>
    </location>
</feature>
<proteinExistence type="predicted"/>
<name>A0A811KPZ2_9BILA</name>
<comment type="caution">
    <text evidence="2">The sequence shown here is derived from an EMBL/GenBank/DDBJ whole genome shotgun (WGS) entry which is preliminary data.</text>
</comment>
<organism evidence="2 3">
    <name type="scientific">Bursaphelenchus okinawaensis</name>
    <dbReference type="NCBI Taxonomy" id="465554"/>
    <lineage>
        <taxon>Eukaryota</taxon>
        <taxon>Metazoa</taxon>
        <taxon>Ecdysozoa</taxon>
        <taxon>Nematoda</taxon>
        <taxon>Chromadorea</taxon>
        <taxon>Rhabditida</taxon>
        <taxon>Tylenchina</taxon>
        <taxon>Tylenchomorpha</taxon>
        <taxon>Aphelenchoidea</taxon>
        <taxon>Aphelenchoididae</taxon>
        <taxon>Bursaphelenchus</taxon>
    </lineage>
</organism>
<dbReference type="AlphaFoldDB" id="A0A811KPZ2"/>
<sequence>MQDKGLKIQPDYNTDVLWKPPMARMRTVSMDSSASDSVDSPNASTGRKFSFSEMFIGPFHRRTSFSETETTMPRKSSLSENVDFKEFMKRQKKILEEQ</sequence>
<gene>
    <name evidence="2" type="ORF">BOKJ2_LOCUS7468</name>
</gene>
<keyword evidence="3" id="KW-1185">Reference proteome</keyword>
<dbReference type="Proteomes" id="UP000614601">
    <property type="component" value="Unassembled WGS sequence"/>
</dbReference>
<protein>
    <submittedName>
        <fullName evidence="2">Uncharacterized protein</fullName>
    </submittedName>
</protein>